<accession>A0A0F9QYY5</accession>
<comment type="caution">
    <text evidence="1">The sequence shown here is derived from an EMBL/GenBank/DDBJ whole genome shotgun (WGS) entry which is preliminary data.</text>
</comment>
<name>A0A0F9QYY5_9ZZZZ</name>
<proteinExistence type="predicted"/>
<reference evidence="1" key="1">
    <citation type="journal article" date="2015" name="Nature">
        <title>Complex archaea that bridge the gap between prokaryotes and eukaryotes.</title>
        <authorList>
            <person name="Spang A."/>
            <person name="Saw J.H."/>
            <person name="Jorgensen S.L."/>
            <person name="Zaremba-Niedzwiedzka K."/>
            <person name="Martijn J."/>
            <person name="Lind A.E."/>
            <person name="van Eijk R."/>
            <person name="Schleper C."/>
            <person name="Guy L."/>
            <person name="Ettema T.J."/>
        </authorList>
    </citation>
    <scope>NUCLEOTIDE SEQUENCE</scope>
</reference>
<dbReference type="AlphaFoldDB" id="A0A0F9QYY5"/>
<organism evidence="1">
    <name type="scientific">marine sediment metagenome</name>
    <dbReference type="NCBI Taxonomy" id="412755"/>
    <lineage>
        <taxon>unclassified sequences</taxon>
        <taxon>metagenomes</taxon>
        <taxon>ecological metagenomes</taxon>
    </lineage>
</organism>
<sequence>MTLHKCAAVCRFNCEYEQDELEDAPKILECPYWEVRK</sequence>
<gene>
    <name evidence="1" type="ORF">LCGC14_1037190</name>
</gene>
<evidence type="ECO:0000313" key="1">
    <source>
        <dbReference type="EMBL" id="KKN10358.1"/>
    </source>
</evidence>
<protein>
    <submittedName>
        <fullName evidence="1">Uncharacterized protein</fullName>
    </submittedName>
</protein>
<dbReference type="EMBL" id="LAZR01004250">
    <property type="protein sequence ID" value="KKN10358.1"/>
    <property type="molecule type" value="Genomic_DNA"/>
</dbReference>